<evidence type="ECO:0000256" key="2">
    <source>
        <dbReference type="ARBA" id="ARBA00023125"/>
    </source>
</evidence>
<evidence type="ECO:0000256" key="1">
    <source>
        <dbReference type="ARBA" id="ARBA00023015"/>
    </source>
</evidence>
<dbReference type="InterPro" id="IPR000792">
    <property type="entry name" value="Tscrpt_reg_LuxR_C"/>
</dbReference>
<dbReference type="InterPro" id="IPR016032">
    <property type="entry name" value="Sig_transdc_resp-reg_C-effctor"/>
</dbReference>
<dbReference type="CDD" id="cd06170">
    <property type="entry name" value="LuxR_C_like"/>
    <property type="match status" value="1"/>
</dbReference>
<dbReference type="PROSITE" id="PS00622">
    <property type="entry name" value="HTH_LUXR_1"/>
    <property type="match status" value="1"/>
</dbReference>
<dbReference type="PRINTS" id="PR00038">
    <property type="entry name" value="HTHLUXR"/>
</dbReference>
<dbReference type="SMART" id="SM00421">
    <property type="entry name" value="HTH_LUXR"/>
    <property type="match status" value="1"/>
</dbReference>
<dbReference type="Pfam" id="PF00196">
    <property type="entry name" value="GerE"/>
    <property type="match status" value="1"/>
</dbReference>
<dbReference type="GO" id="GO:0003677">
    <property type="term" value="F:DNA binding"/>
    <property type="evidence" value="ECO:0007669"/>
    <property type="project" value="UniProtKB-KW"/>
</dbReference>
<dbReference type="PANTHER" id="PTHR44688">
    <property type="entry name" value="DNA-BINDING TRANSCRIPTIONAL ACTIVATOR DEVR_DOSR"/>
    <property type="match status" value="1"/>
</dbReference>
<accession>A0A6B1F615</accession>
<dbReference type="PROSITE" id="PS50043">
    <property type="entry name" value="HTH_LUXR_2"/>
    <property type="match status" value="1"/>
</dbReference>
<dbReference type="PANTHER" id="PTHR44688:SF16">
    <property type="entry name" value="DNA-BINDING TRANSCRIPTIONAL ACTIVATOR DEVR_DOSR"/>
    <property type="match status" value="1"/>
</dbReference>
<dbReference type="AlphaFoldDB" id="A0A6B1F615"/>
<reference evidence="5" key="1">
    <citation type="submission" date="2019-09" db="EMBL/GenBank/DDBJ databases">
        <title>Characterisation of the sponge microbiome using genome-centric metagenomics.</title>
        <authorList>
            <person name="Engelberts J.P."/>
            <person name="Robbins S.J."/>
            <person name="De Goeij J.M."/>
            <person name="Aranda M."/>
            <person name="Bell S.C."/>
            <person name="Webster N.S."/>
        </authorList>
    </citation>
    <scope>NUCLEOTIDE SEQUENCE</scope>
    <source>
        <strain evidence="5">SB0676_bin_10</strain>
    </source>
</reference>
<feature type="domain" description="HTH luxR-type" evidence="4">
    <location>
        <begin position="8"/>
        <end position="73"/>
    </location>
</feature>
<evidence type="ECO:0000259" key="4">
    <source>
        <dbReference type="PROSITE" id="PS50043"/>
    </source>
</evidence>
<evidence type="ECO:0000256" key="3">
    <source>
        <dbReference type="ARBA" id="ARBA00023163"/>
    </source>
</evidence>
<name>A0A6B1F615_9SYNE</name>
<gene>
    <name evidence="5" type="ORF">F4162_01985</name>
</gene>
<keyword evidence="2" id="KW-0238">DNA-binding</keyword>
<sequence length="88" mass="9296">MPCLPCGSSPNPLYLTPRQRDVLAHLQNGLSNRAIAQALAIDVRTVESHVAHLLTKTGSRNRTQLAVWALTTGAGDTPRSGPLAEPGS</sequence>
<keyword evidence="1" id="KW-0805">Transcription regulation</keyword>
<dbReference type="Gene3D" id="1.10.10.10">
    <property type="entry name" value="Winged helix-like DNA-binding domain superfamily/Winged helix DNA-binding domain"/>
    <property type="match status" value="1"/>
</dbReference>
<comment type="caution">
    <text evidence="5">The sequence shown here is derived from an EMBL/GenBank/DDBJ whole genome shotgun (WGS) entry which is preliminary data.</text>
</comment>
<dbReference type="SUPFAM" id="SSF46894">
    <property type="entry name" value="C-terminal effector domain of the bipartite response regulators"/>
    <property type="match status" value="1"/>
</dbReference>
<evidence type="ECO:0000313" key="5">
    <source>
        <dbReference type="EMBL" id="MYG37788.1"/>
    </source>
</evidence>
<proteinExistence type="predicted"/>
<protein>
    <submittedName>
        <fullName evidence="5">Helix-turn-helix transcriptional regulator</fullName>
    </submittedName>
</protein>
<keyword evidence="3" id="KW-0804">Transcription</keyword>
<dbReference type="GO" id="GO:0006355">
    <property type="term" value="P:regulation of DNA-templated transcription"/>
    <property type="evidence" value="ECO:0007669"/>
    <property type="project" value="InterPro"/>
</dbReference>
<organism evidence="5">
    <name type="scientific">Synechococcus sp. SB0676_bin_10</name>
    <dbReference type="NCBI Taxonomy" id="2604869"/>
    <lineage>
        <taxon>Bacteria</taxon>
        <taxon>Bacillati</taxon>
        <taxon>Cyanobacteriota</taxon>
        <taxon>Cyanophyceae</taxon>
        <taxon>Synechococcales</taxon>
        <taxon>Synechococcaceae</taxon>
        <taxon>Synechococcus</taxon>
    </lineage>
</organism>
<dbReference type="InterPro" id="IPR036388">
    <property type="entry name" value="WH-like_DNA-bd_sf"/>
</dbReference>
<dbReference type="EMBL" id="VYDO01000074">
    <property type="protein sequence ID" value="MYG37788.1"/>
    <property type="molecule type" value="Genomic_DNA"/>
</dbReference>